<evidence type="ECO:0000256" key="2">
    <source>
        <dbReference type="ARBA" id="ARBA00004613"/>
    </source>
</evidence>
<feature type="domain" description="Ig-like" evidence="15">
    <location>
        <begin position="398"/>
        <end position="491"/>
    </location>
</feature>
<dbReference type="InterPro" id="IPR003598">
    <property type="entry name" value="Ig_sub2"/>
</dbReference>
<dbReference type="AlphaFoldDB" id="A0AAV1KND2"/>
<dbReference type="GO" id="GO:0005886">
    <property type="term" value="C:plasma membrane"/>
    <property type="evidence" value="ECO:0007669"/>
    <property type="project" value="TreeGrafter"/>
</dbReference>
<evidence type="ECO:0000256" key="12">
    <source>
        <dbReference type="ARBA" id="ARBA00023319"/>
    </source>
</evidence>
<evidence type="ECO:0000256" key="3">
    <source>
        <dbReference type="ARBA" id="ARBA00022525"/>
    </source>
</evidence>
<dbReference type="InterPro" id="IPR013098">
    <property type="entry name" value="Ig_I-set"/>
</dbReference>
<dbReference type="SMART" id="SM00408">
    <property type="entry name" value="IGc2"/>
    <property type="match status" value="3"/>
</dbReference>
<dbReference type="Proteomes" id="UP001314205">
    <property type="component" value="Unassembled WGS sequence"/>
</dbReference>
<evidence type="ECO:0000256" key="5">
    <source>
        <dbReference type="ARBA" id="ARBA00022729"/>
    </source>
</evidence>
<dbReference type="Pfam" id="PF13927">
    <property type="entry name" value="Ig_3"/>
    <property type="match status" value="1"/>
</dbReference>
<gene>
    <name evidence="16" type="ORF">PARMNEM_LOCUS5773</name>
</gene>
<dbReference type="InterPro" id="IPR003599">
    <property type="entry name" value="Ig_sub"/>
</dbReference>
<evidence type="ECO:0000313" key="17">
    <source>
        <dbReference type="Proteomes" id="UP001314205"/>
    </source>
</evidence>
<keyword evidence="5" id="KW-0732">Signal</keyword>
<keyword evidence="17" id="KW-1185">Reference proteome</keyword>
<dbReference type="GO" id="GO:0030424">
    <property type="term" value="C:axon"/>
    <property type="evidence" value="ECO:0007669"/>
    <property type="project" value="TreeGrafter"/>
</dbReference>
<evidence type="ECO:0000256" key="8">
    <source>
        <dbReference type="ARBA" id="ARBA00022989"/>
    </source>
</evidence>
<dbReference type="PROSITE" id="PS50835">
    <property type="entry name" value="IG_LIKE"/>
    <property type="match status" value="5"/>
</dbReference>
<dbReference type="GO" id="GO:0098632">
    <property type="term" value="F:cell-cell adhesion mediator activity"/>
    <property type="evidence" value="ECO:0007669"/>
    <property type="project" value="TreeGrafter"/>
</dbReference>
<comment type="subcellular location">
    <subcellularLocation>
        <location evidence="1">Membrane</location>
        <topology evidence="1">Single-pass membrane protein</topology>
    </subcellularLocation>
    <subcellularLocation>
        <location evidence="2">Secreted</location>
    </subcellularLocation>
</comment>
<comment type="caution">
    <text evidence="16">The sequence shown here is derived from an EMBL/GenBank/DDBJ whole genome shotgun (WGS) entry which is preliminary data.</text>
</comment>
<evidence type="ECO:0000259" key="15">
    <source>
        <dbReference type="PROSITE" id="PS50835"/>
    </source>
</evidence>
<dbReference type="GO" id="GO:0005576">
    <property type="term" value="C:extracellular region"/>
    <property type="evidence" value="ECO:0007669"/>
    <property type="project" value="UniProtKB-SubCell"/>
</dbReference>
<dbReference type="GO" id="GO:0070593">
    <property type="term" value="P:dendrite self-avoidance"/>
    <property type="evidence" value="ECO:0007669"/>
    <property type="project" value="TreeGrafter"/>
</dbReference>
<sequence length="536" mass="60571">MLADNTPMTSVAGLRRVLMNGSLEFPPFPAERYRRDVHTATYKCRAKLNNGYAVLSKNIHIHAVLNVPWEVHVPDEYVMAGNAAVLRCLVSAHCVDRIATTDWFTEDDISVFHYLGPKYQRLDDGSLYISAVSSEDRYNAFRCRVRDRITGNMHFSQYFGRIIVTEPKGEVRPRLVLEPHSRRVQVGQDVRLPCAGHAWPVPSYRWFREHHDQLIPIKKSPIRDRSVLLGGGLLGINDVHREDAGRFVCYLNNSAGEEALHFTLIITEPISVRIKPEVTRTKVNSNITFDCKVTGHPIEIVYWLHNGKVVKPNERVRISEDGFRIYIKNSQKNDEGVYQCFASNMRDQAYGIAEYTIEQSDGRLRAVGNRSRRTPYARSAHNYDAADWNFTGTRESKPELVYWFSEQTLQPGPSVSLKCVAMGHPPPQFSWTLDGFPIPTNSRFVVGQHVTLQDDVVSHLNISRVTEQDGGEYACVASNTAGKASHAARVNVYGLPFIREMPKVTAVAGSDLIIKCPVAGYPIESITWERGKRNAY</sequence>
<evidence type="ECO:0000256" key="9">
    <source>
        <dbReference type="ARBA" id="ARBA00023136"/>
    </source>
</evidence>
<comment type="similarity">
    <text evidence="13">Belongs to the hemolin family.</text>
</comment>
<dbReference type="Gene3D" id="2.60.40.10">
    <property type="entry name" value="Immunoglobulins"/>
    <property type="match status" value="4"/>
</dbReference>
<keyword evidence="3" id="KW-0964">Secreted</keyword>
<evidence type="ECO:0000256" key="11">
    <source>
        <dbReference type="ARBA" id="ARBA00023180"/>
    </source>
</evidence>
<proteinExistence type="inferred from homology"/>
<dbReference type="CDD" id="cd20956">
    <property type="entry name" value="IgI_4_Dscam"/>
    <property type="match status" value="1"/>
</dbReference>
<dbReference type="SUPFAM" id="SSF48726">
    <property type="entry name" value="Immunoglobulin"/>
    <property type="match status" value="4"/>
</dbReference>
<evidence type="ECO:0000256" key="7">
    <source>
        <dbReference type="ARBA" id="ARBA00022889"/>
    </source>
</evidence>
<evidence type="ECO:0000256" key="6">
    <source>
        <dbReference type="ARBA" id="ARBA00022737"/>
    </source>
</evidence>
<feature type="domain" description="Ig-like" evidence="15">
    <location>
        <begin position="496"/>
        <end position="536"/>
    </location>
</feature>
<evidence type="ECO:0000256" key="10">
    <source>
        <dbReference type="ARBA" id="ARBA00023157"/>
    </source>
</evidence>
<reference evidence="16 17" key="1">
    <citation type="submission" date="2023-11" db="EMBL/GenBank/DDBJ databases">
        <authorList>
            <person name="Hedman E."/>
            <person name="Englund M."/>
            <person name="Stromberg M."/>
            <person name="Nyberg Akerstrom W."/>
            <person name="Nylinder S."/>
            <person name="Jareborg N."/>
            <person name="Kallberg Y."/>
            <person name="Kronander E."/>
        </authorList>
    </citation>
    <scope>NUCLEOTIDE SEQUENCE [LARGE SCALE GENOMIC DNA]</scope>
</reference>
<dbReference type="InterPro" id="IPR036179">
    <property type="entry name" value="Ig-like_dom_sf"/>
</dbReference>
<keyword evidence="7" id="KW-0130">Cell adhesion</keyword>
<keyword evidence="10" id="KW-1015">Disulfide bond</keyword>
<feature type="domain" description="Ig-like" evidence="15">
    <location>
        <begin position="173"/>
        <end position="267"/>
    </location>
</feature>
<evidence type="ECO:0000256" key="1">
    <source>
        <dbReference type="ARBA" id="ARBA00004167"/>
    </source>
</evidence>
<protein>
    <recommendedName>
        <fullName evidence="14">Hemolin</fullName>
    </recommendedName>
</protein>
<dbReference type="GO" id="GO:0007411">
    <property type="term" value="P:axon guidance"/>
    <property type="evidence" value="ECO:0007669"/>
    <property type="project" value="TreeGrafter"/>
</dbReference>
<dbReference type="FunFam" id="2.60.40.10:FF:000017">
    <property type="entry name" value="Down syndrome cell adhesion molecule b"/>
    <property type="match status" value="1"/>
</dbReference>
<dbReference type="PANTHER" id="PTHR10075:SF100">
    <property type="entry name" value="FASCICLIN-2"/>
    <property type="match status" value="1"/>
</dbReference>
<accession>A0AAV1KND2</accession>
<feature type="domain" description="Ig-like" evidence="15">
    <location>
        <begin position="68"/>
        <end position="156"/>
    </location>
</feature>
<feature type="domain" description="Ig-like" evidence="15">
    <location>
        <begin position="269"/>
        <end position="358"/>
    </location>
</feature>
<evidence type="ECO:0000256" key="4">
    <source>
        <dbReference type="ARBA" id="ARBA00022692"/>
    </source>
</evidence>
<organism evidence="16 17">
    <name type="scientific">Parnassius mnemosyne</name>
    <name type="common">clouded apollo</name>
    <dbReference type="NCBI Taxonomy" id="213953"/>
    <lineage>
        <taxon>Eukaryota</taxon>
        <taxon>Metazoa</taxon>
        <taxon>Ecdysozoa</taxon>
        <taxon>Arthropoda</taxon>
        <taxon>Hexapoda</taxon>
        <taxon>Insecta</taxon>
        <taxon>Pterygota</taxon>
        <taxon>Neoptera</taxon>
        <taxon>Endopterygota</taxon>
        <taxon>Lepidoptera</taxon>
        <taxon>Glossata</taxon>
        <taxon>Ditrysia</taxon>
        <taxon>Papilionoidea</taxon>
        <taxon>Papilionidae</taxon>
        <taxon>Parnassiinae</taxon>
        <taxon>Parnassini</taxon>
        <taxon>Parnassius</taxon>
        <taxon>Driopa</taxon>
    </lineage>
</organism>
<dbReference type="FunFam" id="2.60.40.10:FF:000032">
    <property type="entry name" value="palladin isoform X1"/>
    <property type="match status" value="1"/>
</dbReference>
<keyword evidence="9" id="KW-0472">Membrane</keyword>
<dbReference type="Pfam" id="PF07679">
    <property type="entry name" value="I-set"/>
    <property type="match status" value="2"/>
</dbReference>
<keyword evidence="11" id="KW-0325">Glycoprotein</keyword>
<keyword evidence="4" id="KW-0812">Transmembrane</keyword>
<dbReference type="GO" id="GO:0007156">
    <property type="term" value="P:homophilic cell adhesion via plasma membrane adhesion molecules"/>
    <property type="evidence" value="ECO:0007669"/>
    <property type="project" value="TreeGrafter"/>
</dbReference>
<evidence type="ECO:0000256" key="14">
    <source>
        <dbReference type="ARBA" id="ARBA00068688"/>
    </source>
</evidence>
<dbReference type="SMART" id="SM00409">
    <property type="entry name" value="IG"/>
    <property type="match status" value="4"/>
</dbReference>
<dbReference type="PANTHER" id="PTHR10075">
    <property type="entry name" value="BASIGIN RELATED"/>
    <property type="match status" value="1"/>
</dbReference>
<dbReference type="InterPro" id="IPR007110">
    <property type="entry name" value="Ig-like_dom"/>
</dbReference>
<keyword evidence="6" id="KW-0677">Repeat</keyword>
<dbReference type="InterPro" id="IPR013783">
    <property type="entry name" value="Ig-like_fold"/>
</dbReference>
<evidence type="ECO:0000256" key="13">
    <source>
        <dbReference type="ARBA" id="ARBA00061228"/>
    </source>
</evidence>
<evidence type="ECO:0000313" key="16">
    <source>
        <dbReference type="EMBL" id="CAK1584556.1"/>
    </source>
</evidence>
<keyword evidence="12" id="KW-0393">Immunoglobulin domain</keyword>
<keyword evidence="8" id="KW-1133">Transmembrane helix</keyword>
<name>A0AAV1KND2_9NEOP</name>
<dbReference type="EMBL" id="CAVLGL010000068">
    <property type="protein sequence ID" value="CAK1584556.1"/>
    <property type="molecule type" value="Genomic_DNA"/>
</dbReference>